<comment type="caution">
    <text evidence="4">The sequence shown here is derived from an EMBL/GenBank/DDBJ whole genome shotgun (WGS) entry which is preliminary data.</text>
</comment>
<evidence type="ECO:0000259" key="3">
    <source>
        <dbReference type="Pfam" id="PF03107"/>
    </source>
</evidence>
<name>A0A7J0E7J4_9ERIC</name>
<dbReference type="InterPro" id="IPR046349">
    <property type="entry name" value="C1-like_sf"/>
</dbReference>
<keyword evidence="5" id="KW-1185">Reference proteome</keyword>
<proteinExistence type="predicted"/>
<feature type="region of interest" description="Disordered" evidence="2">
    <location>
        <begin position="76"/>
        <end position="148"/>
    </location>
</feature>
<gene>
    <name evidence="4" type="ORF">Acr_02g0005120</name>
</gene>
<evidence type="ECO:0000313" key="5">
    <source>
        <dbReference type="Proteomes" id="UP000585474"/>
    </source>
</evidence>
<dbReference type="PANTHER" id="PTHR32410:SF216">
    <property type="entry name" value="PHORBOL-ESTER_DAG-TYPE DOMAIN-CONTAINING PROTEIN"/>
    <property type="match status" value="1"/>
</dbReference>
<organism evidence="4 5">
    <name type="scientific">Actinidia rufa</name>
    <dbReference type="NCBI Taxonomy" id="165716"/>
    <lineage>
        <taxon>Eukaryota</taxon>
        <taxon>Viridiplantae</taxon>
        <taxon>Streptophyta</taxon>
        <taxon>Embryophyta</taxon>
        <taxon>Tracheophyta</taxon>
        <taxon>Spermatophyta</taxon>
        <taxon>Magnoliopsida</taxon>
        <taxon>eudicotyledons</taxon>
        <taxon>Gunneridae</taxon>
        <taxon>Pentapetalae</taxon>
        <taxon>asterids</taxon>
        <taxon>Ericales</taxon>
        <taxon>Actinidiaceae</taxon>
        <taxon>Actinidia</taxon>
    </lineage>
</organism>
<feature type="compositionally biased region" description="Pro residues" evidence="2">
    <location>
        <begin position="121"/>
        <end position="148"/>
    </location>
</feature>
<dbReference type="EMBL" id="BJWL01000002">
    <property type="protein sequence ID" value="GFY82272.1"/>
    <property type="molecule type" value="Genomic_DNA"/>
</dbReference>
<dbReference type="Proteomes" id="UP000585474">
    <property type="component" value="Unassembled WGS sequence"/>
</dbReference>
<evidence type="ECO:0000256" key="1">
    <source>
        <dbReference type="ARBA" id="ARBA00022737"/>
    </source>
</evidence>
<evidence type="ECO:0000256" key="2">
    <source>
        <dbReference type="SAM" id="MobiDB-lite"/>
    </source>
</evidence>
<dbReference type="PANTHER" id="PTHR32410">
    <property type="entry name" value="CYSTEINE/HISTIDINE-RICH C1 DOMAIN FAMILY PROTEIN"/>
    <property type="match status" value="1"/>
</dbReference>
<keyword evidence="1" id="KW-0677">Repeat</keyword>
<sequence>MESQKQISDEKLFNEIQTFVEWQPAKSHLYYFAHEHRMTLYHEKFADKDSPTALNPPEKKDEICCHELPRKINHPCHKSHPLTLVQDPRQNPPLVPDHEDPSSNPPLVTATQDPRRNSPLVPAPQDPSPNPPLVPDPQDPSPNPPWIPVPEISKRKCSGCNLPISRAATYACNEKSYTFYCTICKEDHKGLNYHCERCDYYYGIRCIVKEAATNTNTNTAANTSSSISDGSTQGHILTFHREQPSDCQEDDCLLCIERLSSQPILRCKECDFILHIRCVLPLTMSVMPPTFKSKFHEHHLTLTNYLAESYESASRQYCDLCDEFIYPNLPFYYCTQCDFADDLTCALREVCPPTPHPNLYVLL</sequence>
<dbReference type="InterPro" id="IPR004146">
    <property type="entry name" value="DC1"/>
</dbReference>
<dbReference type="Pfam" id="PF03107">
    <property type="entry name" value="C1_2"/>
    <property type="match status" value="2"/>
</dbReference>
<protein>
    <recommendedName>
        <fullName evidence="3">DC1 domain-containing protein</fullName>
    </recommendedName>
</protein>
<evidence type="ECO:0000313" key="4">
    <source>
        <dbReference type="EMBL" id="GFY82272.1"/>
    </source>
</evidence>
<feature type="domain" description="DC1" evidence="3">
    <location>
        <begin position="294"/>
        <end position="346"/>
    </location>
</feature>
<accession>A0A7J0E7J4</accession>
<feature type="domain" description="DC1" evidence="3">
    <location>
        <begin position="235"/>
        <end position="279"/>
    </location>
</feature>
<dbReference type="SUPFAM" id="SSF57889">
    <property type="entry name" value="Cysteine-rich domain"/>
    <property type="match status" value="2"/>
</dbReference>
<dbReference type="InterPro" id="IPR053192">
    <property type="entry name" value="Vacuole_Formation_Reg"/>
</dbReference>
<reference evidence="4 5" key="1">
    <citation type="submission" date="2019-07" db="EMBL/GenBank/DDBJ databases">
        <title>De Novo Assembly of kiwifruit Actinidia rufa.</title>
        <authorList>
            <person name="Sugita-Konishi S."/>
            <person name="Sato K."/>
            <person name="Mori E."/>
            <person name="Abe Y."/>
            <person name="Kisaki G."/>
            <person name="Hamano K."/>
            <person name="Suezawa K."/>
            <person name="Otani M."/>
            <person name="Fukuda T."/>
            <person name="Manabe T."/>
            <person name="Gomi K."/>
            <person name="Tabuchi M."/>
            <person name="Akimitsu K."/>
            <person name="Kataoka I."/>
        </authorList>
    </citation>
    <scope>NUCLEOTIDE SEQUENCE [LARGE SCALE GENOMIC DNA]</scope>
    <source>
        <strain evidence="5">cv. Fuchu</strain>
    </source>
</reference>
<dbReference type="AlphaFoldDB" id="A0A7J0E7J4"/>
<dbReference type="OrthoDB" id="1884766at2759"/>